<organism evidence="2 4">
    <name type="scientific">Pseudobacteroides cellulosolvens ATCC 35603 = DSM 2933</name>
    <dbReference type="NCBI Taxonomy" id="398512"/>
    <lineage>
        <taxon>Bacteria</taxon>
        <taxon>Bacillati</taxon>
        <taxon>Bacillota</taxon>
        <taxon>Clostridia</taxon>
        <taxon>Eubacteriales</taxon>
        <taxon>Oscillospiraceae</taxon>
        <taxon>Pseudobacteroides</taxon>
    </lineage>
</organism>
<comment type="caution">
    <text evidence="2">The sequence shown here is derived from an EMBL/GenBank/DDBJ whole genome shotgun (WGS) entry which is preliminary data.</text>
</comment>
<evidence type="ECO:0000256" key="1">
    <source>
        <dbReference type="SAM" id="Phobius"/>
    </source>
</evidence>
<dbReference type="Proteomes" id="UP000036923">
    <property type="component" value="Unassembled WGS sequence"/>
</dbReference>
<keyword evidence="4" id="KW-1185">Reference proteome</keyword>
<reference evidence="2" key="1">
    <citation type="submission" date="2015-07" db="EMBL/GenBank/DDBJ databases">
        <title>MeaNS - Measles Nucleotide Surveillance Program.</title>
        <authorList>
            <person name="Tran T."/>
            <person name="Druce J."/>
        </authorList>
    </citation>
    <scope>NUCLEOTIDE SEQUENCE</scope>
    <source>
        <strain evidence="2">DSM 2933</strain>
    </source>
</reference>
<evidence type="ECO:0000313" key="4">
    <source>
        <dbReference type="Proteomes" id="UP000036923"/>
    </source>
</evidence>
<keyword evidence="1" id="KW-1133">Transmembrane helix</keyword>
<dbReference type="RefSeq" id="WP_036946093.1">
    <property type="nucleotide sequence ID" value="NZ_JQKC01000118.1"/>
</dbReference>
<keyword evidence="1" id="KW-0812">Transmembrane</keyword>
<evidence type="ECO:0000313" key="2">
    <source>
        <dbReference type="EMBL" id="KNY27917.1"/>
    </source>
</evidence>
<protein>
    <submittedName>
        <fullName evidence="2">Uncharacterized protein</fullName>
    </submittedName>
</protein>
<keyword evidence="1" id="KW-0472">Membrane</keyword>
<sequence>MLQILKDFFGSINWSTVITAIPISALVGSFFTYMLNGRREKQKSKKEIIRSAKIINLDLILQHLKG</sequence>
<dbReference type="EMBL" id="LGTC01000001">
    <property type="protein sequence ID" value="KNY27917.1"/>
    <property type="molecule type" value="Genomic_DNA"/>
</dbReference>
<reference evidence="4" key="2">
    <citation type="submission" date="2015-07" db="EMBL/GenBank/DDBJ databases">
        <title>Near-Complete Genome Sequence of the Cellulolytic Bacterium Bacteroides (Pseudobacteroides) cellulosolvens ATCC 35603.</title>
        <authorList>
            <person name="Dassa B."/>
            <person name="Utturkar S.M."/>
            <person name="Klingeman D.M."/>
            <person name="Hurt R.A."/>
            <person name="Keller M."/>
            <person name="Xu J."/>
            <person name="Reddy Y.H.K."/>
            <person name="Borovok I."/>
            <person name="Grinberg I.R."/>
            <person name="Lamed R."/>
            <person name="Zhivin O."/>
            <person name="Bayer E.A."/>
            <person name="Brown S.D."/>
        </authorList>
    </citation>
    <scope>NUCLEOTIDE SEQUENCE [LARGE SCALE GENOMIC DNA]</scope>
    <source>
        <strain evidence="4">DSM 2933</strain>
    </source>
</reference>
<name>A0A0L6JR99_9FIRM</name>
<dbReference type="EMBL" id="LGTC01000001">
    <property type="protein sequence ID" value="KNY27923.1"/>
    <property type="molecule type" value="Genomic_DNA"/>
</dbReference>
<feature type="transmembrane region" description="Helical" evidence="1">
    <location>
        <begin position="12"/>
        <end position="35"/>
    </location>
</feature>
<evidence type="ECO:0000313" key="3">
    <source>
        <dbReference type="EMBL" id="KNY27923.1"/>
    </source>
</evidence>
<gene>
    <name evidence="2" type="ORF">Bccel_3188</name>
    <name evidence="3" type="ORF">Bccel_3194</name>
</gene>
<dbReference type="AlphaFoldDB" id="A0A0L6JR99"/>
<accession>A0A0L6JR99</accession>
<proteinExistence type="predicted"/>